<evidence type="ECO:0000256" key="10">
    <source>
        <dbReference type="SAM" id="Phobius"/>
    </source>
</evidence>
<dbReference type="AlphaFoldDB" id="A0A7I7QRN5"/>
<gene>
    <name evidence="12" type="ORF">MSEDJ_27130</name>
</gene>
<dbReference type="GO" id="GO:0005524">
    <property type="term" value="F:ATP binding"/>
    <property type="evidence" value="ECO:0007669"/>
    <property type="project" value="UniProtKB-KW"/>
</dbReference>
<dbReference type="InterPro" id="IPR003856">
    <property type="entry name" value="LPS_length_determ_N"/>
</dbReference>
<evidence type="ECO:0000313" key="12">
    <source>
        <dbReference type="EMBL" id="BBY28617.1"/>
    </source>
</evidence>
<proteinExistence type="inferred from homology"/>
<evidence type="ECO:0000256" key="3">
    <source>
        <dbReference type="ARBA" id="ARBA00022475"/>
    </source>
</evidence>
<dbReference type="NCBIfam" id="TIGR01007">
    <property type="entry name" value="eps_fam"/>
    <property type="match status" value="1"/>
</dbReference>
<dbReference type="Proteomes" id="UP000467193">
    <property type="component" value="Chromosome"/>
</dbReference>
<feature type="domain" description="Polysaccharide chain length determinant N-terminal" evidence="11">
    <location>
        <begin position="14"/>
        <end position="93"/>
    </location>
</feature>
<dbReference type="SUPFAM" id="SSF52540">
    <property type="entry name" value="P-loop containing nucleoside triphosphate hydrolases"/>
    <property type="match status" value="1"/>
</dbReference>
<dbReference type="Gene3D" id="3.40.50.300">
    <property type="entry name" value="P-loop containing nucleotide triphosphate hydrolases"/>
    <property type="match status" value="1"/>
</dbReference>
<evidence type="ECO:0000256" key="1">
    <source>
        <dbReference type="ARBA" id="ARBA00004651"/>
    </source>
</evidence>
<sequence>MPTMQRMSTRDAITVLSRGWWIILGTALVFGLIALVVSLIQKPVYEASTTMYVTAGSIENRVTPYEDVMGSQNRVNSYAKLVFSDSVLEPAVKAAGLDMPVDQARDVVGAETVPDTVLLTITARDASPEVARRLANAVADSMADRVSALETPSGGGQPSARLTALSPATVADDPVSPLLLINTVLATVIGLFAGIVLALGRERLNNSVRDDADVERQAGTRTLAKLPHDRLFGETSTLDFGAAASPAAAAFRHLRTGLSVAHSERALSTILVTSPRKGDGKSTVAVNLAAAFAEGGNSVVLVDANLRQPGVGVRTATSDARGLTSAITGRAPLSAILQVAQFDGLNVLTAGKLGRSNPADLLSSPACGTLFQELRQSFDYVIVDAASLLEGPDAEAAARWVDGVLLVARPKRSKISDLHDCMDHLENINVDVIGVVLNEGHATDRRDATPAAPQSDGPATTPVKHAASPYAATRDTPAL</sequence>
<dbReference type="RefSeq" id="WP_163797501.1">
    <property type="nucleotide sequence ID" value="NZ_AP022588.1"/>
</dbReference>
<keyword evidence="4 10" id="KW-0812">Transmembrane</keyword>
<keyword evidence="3" id="KW-1003">Cell membrane</keyword>
<comment type="subcellular location">
    <subcellularLocation>
        <location evidence="1">Cell membrane</location>
        <topology evidence="1">Multi-pass membrane protein</topology>
    </subcellularLocation>
</comment>
<keyword evidence="13" id="KW-1185">Reference proteome</keyword>
<keyword evidence="6" id="KW-0067">ATP-binding</keyword>
<evidence type="ECO:0000256" key="8">
    <source>
        <dbReference type="ARBA" id="ARBA00023136"/>
    </source>
</evidence>
<dbReference type="InterPro" id="IPR027417">
    <property type="entry name" value="P-loop_NTPase"/>
</dbReference>
<name>A0A7I7QRN5_9MYCO</name>
<evidence type="ECO:0000256" key="7">
    <source>
        <dbReference type="ARBA" id="ARBA00022989"/>
    </source>
</evidence>
<dbReference type="GO" id="GO:0004713">
    <property type="term" value="F:protein tyrosine kinase activity"/>
    <property type="evidence" value="ECO:0007669"/>
    <property type="project" value="TreeGrafter"/>
</dbReference>
<dbReference type="Pfam" id="PF10609">
    <property type="entry name" value="ParA"/>
    <property type="match status" value="1"/>
</dbReference>
<protein>
    <submittedName>
        <fullName evidence="12">Chromosome partitioning protein</fullName>
    </submittedName>
</protein>
<dbReference type="InterPro" id="IPR033756">
    <property type="entry name" value="YlxH/NBP35"/>
</dbReference>
<keyword evidence="7 10" id="KW-1133">Transmembrane helix</keyword>
<keyword evidence="5" id="KW-0547">Nucleotide-binding</keyword>
<evidence type="ECO:0000256" key="2">
    <source>
        <dbReference type="ARBA" id="ARBA00006683"/>
    </source>
</evidence>
<comment type="similarity">
    <text evidence="2">Belongs to the CpsC/CapA family.</text>
</comment>
<feature type="region of interest" description="Disordered" evidence="9">
    <location>
        <begin position="444"/>
        <end position="479"/>
    </location>
</feature>
<dbReference type="PANTHER" id="PTHR32309">
    <property type="entry name" value="TYROSINE-PROTEIN KINASE"/>
    <property type="match status" value="1"/>
</dbReference>
<evidence type="ECO:0000256" key="6">
    <source>
        <dbReference type="ARBA" id="ARBA00022840"/>
    </source>
</evidence>
<accession>A0A7I7QRN5</accession>
<feature type="transmembrane region" description="Helical" evidence="10">
    <location>
        <begin position="20"/>
        <end position="40"/>
    </location>
</feature>
<dbReference type="InterPro" id="IPR050445">
    <property type="entry name" value="Bact_polysacc_biosynth/exp"/>
</dbReference>
<keyword evidence="8 10" id="KW-0472">Membrane</keyword>
<dbReference type="GO" id="GO:0005886">
    <property type="term" value="C:plasma membrane"/>
    <property type="evidence" value="ECO:0007669"/>
    <property type="project" value="UniProtKB-SubCell"/>
</dbReference>
<dbReference type="KEGG" id="msei:MSEDJ_27130"/>
<evidence type="ECO:0000256" key="4">
    <source>
        <dbReference type="ARBA" id="ARBA00022692"/>
    </source>
</evidence>
<dbReference type="EMBL" id="AP022588">
    <property type="protein sequence ID" value="BBY28617.1"/>
    <property type="molecule type" value="Genomic_DNA"/>
</dbReference>
<evidence type="ECO:0000256" key="5">
    <source>
        <dbReference type="ARBA" id="ARBA00022741"/>
    </source>
</evidence>
<dbReference type="InterPro" id="IPR005702">
    <property type="entry name" value="Wzc-like_C"/>
</dbReference>
<evidence type="ECO:0000256" key="9">
    <source>
        <dbReference type="SAM" id="MobiDB-lite"/>
    </source>
</evidence>
<evidence type="ECO:0000313" key="13">
    <source>
        <dbReference type="Proteomes" id="UP000467193"/>
    </source>
</evidence>
<feature type="transmembrane region" description="Helical" evidence="10">
    <location>
        <begin position="179"/>
        <end position="199"/>
    </location>
</feature>
<dbReference type="PANTHER" id="PTHR32309:SF13">
    <property type="entry name" value="FERRIC ENTEROBACTIN TRANSPORT PROTEIN FEPE"/>
    <property type="match status" value="1"/>
</dbReference>
<reference evidence="12 13" key="1">
    <citation type="journal article" date="2019" name="Emerg. Microbes Infect.">
        <title>Comprehensive subspecies identification of 175 nontuberculous mycobacteria species based on 7547 genomic profiles.</title>
        <authorList>
            <person name="Matsumoto Y."/>
            <person name="Kinjo T."/>
            <person name="Motooka D."/>
            <person name="Nabeya D."/>
            <person name="Jung N."/>
            <person name="Uechi K."/>
            <person name="Horii T."/>
            <person name="Iida T."/>
            <person name="Fujita J."/>
            <person name="Nakamura S."/>
        </authorList>
    </citation>
    <scope>NUCLEOTIDE SEQUENCE [LARGE SCALE GENOMIC DNA]</scope>
    <source>
        <strain evidence="12 13">JCM 17899</strain>
    </source>
</reference>
<organism evidence="12 13">
    <name type="scientific">Mycolicibacterium sediminis</name>
    <dbReference type="NCBI Taxonomy" id="1286180"/>
    <lineage>
        <taxon>Bacteria</taxon>
        <taxon>Bacillati</taxon>
        <taxon>Actinomycetota</taxon>
        <taxon>Actinomycetes</taxon>
        <taxon>Mycobacteriales</taxon>
        <taxon>Mycobacteriaceae</taxon>
        <taxon>Mycolicibacterium</taxon>
    </lineage>
</organism>
<evidence type="ECO:0000259" key="11">
    <source>
        <dbReference type="Pfam" id="PF02706"/>
    </source>
</evidence>
<dbReference type="Pfam" id="PF02706">
    <property type="entry name" value="Wzz"/>
    <property type="match status" value="1"/>
</dbReference>
<dbReference type="CDD" id="cd05387">
    <property type="entry name" value="BY-kinase"/>
    <property type="match status" value="1"/>
</dbReference>